<keyword evidence="3" id="KW-1185">Reference proteome</keyword>
<name>A0ABT7PC19_9BACT</name>
<keyword evidence="2" id="KW-0560">Oxidoreductase</keyword>
<dbReference type="Gene3D" id="2.30.40.10">
    <property type="entry name" value="Urease, subunit C, domain 1"/>
    <property type="match status" value="1"/>
</dbReference>
<dbReference type="InterPro" id="IPR012027">
    <property type="entry name" value="Formylmethanofuran_DH_asu"/>
</dbReference>
<dbReference type="Proteomes" id="UP001239462">
    <property type="component" value="Unassembled WGS sequence"/>
</dbReference>
<dbReference type="NCBIfam" id="TIGR03121">
    <property type="entry name" value="one_C_dehyd_A"/>
    <property type="match status" value="1"/>
</dbReference>
<feature type="domain" description="Amidohydrolase 3" evidence="1">
    <location>
        <begin position="44"/>
        <end position="465"/>
    </location>
</feature>
<dbReference type="EMBL" id="JASZZN010000001">
    <property type="protein sequence ID" value="MDM4014034.1"/>
    <property type="molecule type" value="Genomic_DNA"/>
</dbReference>
<dbReference type="PANTHER" id="PTHR11647:SF1">
    <property type="entry name" value="COLLAPSIN RESPONSE MEDIATOR PROTEIN"/>
    <property type="match status" value="1"/>
</dbReference>
<dbReference type="Pfam" id="PF07969">
    <property type="entry name" value="Amidohydro_3"/>
    <property type="match status" value="1"/>
</dbReference>
<evidence type="ECO:0000313" key="3">
    <source>
        <dbReference type="Proteomes" id="UP001239462"/>
    </source>
</evidence>
<dbReference type="PANTHER" id="PTHR11647">
    <property type="entry name" value="HYDRANTOINASE/DIHYDROPYRIMIDINASE FAMILY MEMBER"/>
    <property type="match status" value="1"/>
</dbReference>
<reference evidence="2 3" key="1">
    <citation type="submission" date="2023-06" db="EMBL/GenBank/DDBJ databases">
        <title>Roseiconus lacunae JC819 isolated from Gulf of Mannar region, Tamil Nadu.</title>
        <authorList>
            <person name="Pk S."/>
            <person name="Ch S."/>
            <person name="Ch V.R."/>
        </authorList>
    </citation>
    <scope>NUCLEOTIDE SEQUENCE [LARGE SCALE GENOMIC DNA]</scope>
    <source>
        <strain evidence="2 3">JC819</strain>
    </source>
</reference>
<dbReference type="GO" id="GO:0018493">
    <property type="term" value="F:formylmethanofuran dehydrogenase activity"/>
    <property type="evidence" value="ECO:0007669"/>
    <property type="project" value="UniProtKB-EC"/>
</dbReference>
<sequence length="560" mass="61303">MKTLIRGGRVIDPAHHTDEVKDLWIEDDRVIDGSECSEPDAGVVVDASEMVVMAGGVDIHTHIGGGKLSIARMLMQDSIDQTAAELGRQAMECDYLPTAAVTGQRYLEMGYTVAFEPAMIPCNARAAHSEMADIPGLATGGFCLLGNDEVLLRLIATGTDQAQINNYVAWMVRATQSIAIKVVNAGGISAFKFGERNLNVDEKHPHYGITPGGVIRVLARAAKEIGLTHPLHIHCSNLGVPGNIASTLATIRAADGYPIHLTHAQFHSYGQAEQGMSSAAGMLVDALYKNPNVTIDVGQIMFGQTVTISADAPHQFDNRHHASPKKSVIADIECEAGCGVVPFRYRKRQFVHALQWAIGLELFLMVDDPSRVFLTTDHPNGAPFTAYPHLIRLLCDRTFRETALSEIDADAAASSSLAGLDRQYSFNDIATMTRSAPARIMGLRDRGHLAPGAIADVVIYQNNPDVEAMFRSPQHVFVRGKHLIDRQRQTDRMDLELAKTLPKETLIADVEFDSRQVDQFRSLYNELSTFDFLRLQISDDELQSVIGSAPVRQQTRGRSL</sequence>
<gene>
    <name evidence="2" type="ORF">QTN89_01245</name>
</gene>
<dbReference type="RefSeq" id="WP_289161756.1">
    <property type="nucleotide sequence ID" value="NZ_JASZZN010000001.1"/>
</dbReference>
<evidence type="ECO:0000313" key="2">
    <source>
        <dbReference type="EMBL" id="MDM4014034.1"/>
    </source>
</evidence>
<dbReference type="InterPro" id="IPR032466">
    <property type="entry name" value="Metal_Hydrolase"/>
</dbReference>
<dbReference type="SUPFAM" id="SSF51338">
    <property type="entry name" value="Composite domain of metallo-dependent hydrolases"/>
    <property type="match status" value="1"/>
</dbReference>
<accession>A0ABT7PC19</accession>
<comment type="caution">
    <text evidence="2">The sequence shown here is derived from an EMBL/GenBank/DDBJ whole genome shotgun (WGS) entry which is preliminary data.</text>
</comment>
<dbReference type="PIRSF" id="PIRSF006453">
    <property type="entry name" value="FwdA"/>
    <property type="match status" value="1"/>
</dbReference>
<dbReference type="EC" id="1.2.7.12" evidence="2"/>
<protein>
    <submittedName>
        <fullName evidence="2">Formylmethanofuran dehydrogenase subunit A</fullName>
        <ecNumber evidence="2">1.2.7.12</ecNumber>
    </submittedName>
</protein>
<proteinExistence type="predicted"/>
<dbReference type="InterPro" id="IPR050378">
    <property type="entry name" value="Metallo-dep_Hydrolases_sf"/>
</dbReference>
<evidence type="ECO:0000259" key="1">
    <source>
        <dbReference type="Pfam" id="PF07969"/>
    </source>
</evidence>
<dbReference type="InterPro" id="IPR011059">
    <property type="entry name" value="Metal-dep_hydrolase_composite"/>
</dbReference>
<dbReference type="SUPFAM" id="SSF51556">
    <property type="entry name" value="Metallo-dependent hydrolases"/>
    <property type="match status" value="1"/>
</dbReference>
<dbReference type="InterPro" id="IPR013108">
    <property type="entry name" value="Amidohydro_3"/>
</dbReference>
<organism evidence="2 3">
    <name type="scientific">Roseiconus lacunae</name>
    <dbReference type="NCBI Taxonomy" id="2605694"/>
    <lineage>
        <taxon>Bacteria</taxon>
        <taxon>Pseudomonadati</taxon>
        <taxon>Planctomycetota</taxon>
        <taxon>Planctomycetia</taxon>
        <taxon>Pirellulales</taxon>
        <taxon>Pirellulaceae</taxon>
        <taxon>Roseiconus</taxon>
    </lineage>
</organism>